<protein>
    <submittedName>
        <fullName evidence="2">Uncharacterized protein</fullName>
    </submittedName>
</protein>
<proteinExistence type="predicted"/>
<dbReference type="EMBL" id="ABXU01000089">
    <property type="protein sequence ID" value="EEB32036.1"/>
    <property type="molecule type" value="Genomic_DNA"/>
</dbReference>
<evidence type="ECO:0000313" key="2">
    <source>
        <dbReference type="EMBL" id="EEB32036.1"/>
    </source>
</evidence>
<dbReference type="Proteomes" id="UP000003676">
    <property type="component" value="Unassembled WGS sequence"/>
</dbReference>
<dbReference type="AlphaFoldDB" id="B6WY88"/>
<accession>B6WY88</accession>
<reference evidence="2 3" key="2">
    <citation type="submission" date="2008-10" db="EMBL/GenBank/DDBJ databases">
        <authorList>
            <person name="Fulton L."/>
            <person name="Clifton S."/>
            <person name="Fulton B."/>
            <person name="Xu J."/>
            <person name="Minx P."/>
            <person name="Pepin K.H."/>
            <person name="Johnson M."/>
            <person name="Bhonagiri V."/>
            <person name="Nash W.E."/>
            <person name="Mardis E.R."/>
            <person name="Wilson R.K."/>
        </authorList>
    </citation>
    <scope>NUCLEOTIDE SEQUENCE [LARGE SCALE GENOMIC DNA]</scope>
    <source>
        <strain evidence="2 3">ATCC 29098</strain>
    </source>
</reference>
<evidence type="ECO:0000256" key="1">
    <source>
        <dbReference type="SAM" id="MobiDB-lite"/>
    </source>
</evidence>
<feature type="region of interest" description="Disordered" evidence="1">
    <location>
        <begin position="33"/>
        <end position="53"/>
    </location>
</feature>
<gene>
    <name evidence="2" type="ORF">DESPIG_03069</name>
</gene>
<sequence>MGKKAWTRPGIRAGPGQDWVLLVARAPGVNRFSGIFRPRRTGPETQEGPAGPS</sequence>
<evidence type="ECO:0000313" key="3">
    <source>
        <dbReference type="Proteomes" id="UP000003676"/>
    </source>
</evidence>
<name>B6WY88_9BACT</name>
<organism evidence="2 3">
    <name type="scientific">Desulfovibrio piger ATCC 29098</name>
    <dbReference type="NCBI Taxonomy" id="411464"/>
    <lineage>
        <taxon>Bacteria</taxon>
        <taxon>Pseudomonadati</taxon>
        <taxon>Thermodesulfobacteriota</taxon>
        <taxon>Desulfovibrionia</taxon>
        <taxon>Desulfovibrionales</taxon>
        <taxon>Desulfovibrionaceae</taxon>
        <taxon>Desulfovibrio</taxon>
    </lineage>
</organism>
<comment type="caution">
    <text evidence="2">The sequence shown here is derived from an EMBL/GenBank/DDBJ whole genome shotgun (WGS) entry which is preliminary data.</text>
</comment>
<reference evidence="2 3" key="1">
    <citation type="submission" date="2008-10" db="EMBL/GenBank/DDBJ databases">
        <title>Draft genome sequence of Desulvovibrio piger (ATCC 29098).</title>
        <authorList>
            <person name="Sudarsanam P."/>
            <person name="Ley R."/>
            <person name="Guruge J."/>
            <person name="Turnbaugh P.J."/>
            <person name="Mahowald M."/>
            <person name="Liep D."/>
            <person name="Gordon J."/>
        </authorList>
    </citation>
    <scope>NUCLEOTIDE SEQUENCE [LARGE SCALE GENOMIC DNA]</scope>
    <source>
        <strain evidence="2 3">ATCC 29098</strain>
    </source>
</reference>
<dbReference type="HOGENOM" id="CLU_3060916_0_0_7"/>